<feature type="domain" description="Glycoside hydrolase family 42 N-terminal" evidence="8">
    <location>
        <begin position="8"/>
        <end position="374"/>
    </location>
</feature>
<dbReference type="Gene3D" id="3.20.20.80">
    <property type="entry name" value="Glycosidases"/>
    <property type="match status" value="1"/>
</dbReference>
<evidence type="ECO:0000256" key="4">
    <source>
        <dbReference type="ARBA" id="ARBA00022723"/>
    </source>
</evidence>
<dbReference type="InterPro" id="IPR013738">
    <property type="entry name" value="Beta_galactosidase_Trimer"/>
</dbReference>
<keyword evidence="5" id="KW-0378">Hydrolase</keyword>
<evidence type="ECO:0000256" key="3">
    <source>
        <dbReference type="ARBA" id="ARBA00012756"/>
    </source>
</evidence>
<feature type="domain" description="Beta-galactosidase trimerisation" evidence="9">
    <location>
        <begin position="386"/>
        <end position="594"/>
    </location>
</feature>
<dbReference type="GO" id="GO:0046872">
    <property type="term" value="F:metal ion binding"/>
    <property type="evidence" value="ECO:0007669"/>
    <property type="project" value="UniProtKB-KW"/>
</dbReference>
<evidence type="ECO:0000256" key="1">
    <source>
        <dbReference type="ARBA" id="ARBA00001412"/>
    </source>
</evidence>
<comment type="catalytic activity">
    <reaction evidence="1">
        <text>Hydrolysis of terminal non-reducing beta-D-galactose residues in beta-D-galactosides.</text>
        <dbReference type="EC" id="3.2.1.23"/>
    </reaction>
</comment>
<protein>
    <recommendedName>
        <fullName evidence="3">beta-galactosidase</fullName>
        <ecNumber evidence="3">3.2.1.23</ecNumber>
    </recommendedName>
</protein>
<dbReference type="GO" id="GO:0009341">
    <property type="term" value="C:beta-galactosidase complex"/>
    <property type="evidence" value="ECO:0007669"/>
    <property type="project" value="InterPro"/>
</dbReference>
<organism evidence="11 12">
    <name type="scientific">candidate division MSBL1 archaeon SCGC-AAA259E17</name>
    <dbReference type="NCBI Taxonomy" id="1698263"/>
    <lineage>
        <taxon>Archaea</taxon>
        <taxon>Methanobacteriati</taxon>
        <taxon>Methanobacteriota</taxon>
        <taxon>candidate division MSBL1</taxon>
    </lineage>
</organism>
<comment type="caution">
    <text evidence="11">The sequence shown here is derived from an EMBL/GenBank/DDBJ whole genome shotgun (WGS) entry which is preliminary data.</text>
</comment>
<dbReference type="EC" id="3.2.1.23" evidence="3"/>
<evidence type="ECO:0000259" key="10">
    <source>
        <dbReference type="Pfam" id="PF08533"/>
    </source>
</evidence>
<dbReference type="InterPro" id="IPR003476">
    <property type="entry name" value="Glyco_hydro_42"/>
</dbReference>
<gene>
    <name evidence="11" type="ORF">AKJ64_01225</name>
</gene>
<dbReference type="InterPro" id="IPR029062">
    <property type="entry name" value="Class_I_gatase-like"/>
</dbReference>
<keyword evidence="6" id="KW-0862">Zinc</keyword>
<proteinExistence type="inferred from homology"/>
<dbReference type="AlphaFoldDB" id="A0A133UGD4"/>
<dbReference type="InterPro" id="IPR013529">
    <property type="entry name" value="Glyco_hydro_42_N"/>
</dbReference>
<dbReference type="Gene3D" id="2.60.40.1180">
    <property type="entry name" value="Golgi alpha-mannosidase II"/>
    <property type="match status" value="1"/>
</dbReference>
<keyword evidence="7" id="KW-0326">Glycosidase</keyword>
<evidence type="ECO:0000259" key="8">
    <source>
        <dbReference type="Pfam" id="PF02449"/>
    </source>
</evidence>
<dbReference type="PANTHER" id="PTHR36447">
    <property type="entry name" value="BETA-GALACTOSIDASE GANA"/>
    <property type="match status" value="1"/>
</dbReference>
<dbReference type="CDD" id="cd03143">
    <property type="entry name" value="A4_beta-galactosidase_middle_domain"/>
    <property type="match status" value="1"/>
</dbReference>
<evidence type="ECO:0000256" key="6">
    <source>
        <dbReference type="ARBA" id="ARBA00022833"/>
    </source>
</evidence>
<dbReference type="PATRIC" id="fig|1698263.3.peg.240"/>
<evidence type="ECO:0000256" key="2">
    <source>
        <dbReference type="ARBA" id="ARBA00005940"/>
    </source>
</evidence>
<dbReference type="EMBL" id="LHXN01000013">
    <property type="protein sequence ID" value="KXA93170.1"/>
    <property type="molecule type" value="Genomic_DNA"/>
</dbReference>
<dbReference type="PANTHER" id="PTHR36447:SF2">
    <property type="entry name" value="BETA-GALACTOSIDASE YESZ"/>
    <property type="match status" value="1"/>
</dbReference>
<dbReference type="InterPro" id="IPR017853">
    <property type="entry name" value="GH"/>
</dbReference>
<dbReference type="PIRSF" id="PIRSF001084">
    <property type="entry name" value="B-galactosidase"/>
    <property type="match status" value="1"/>
</dbReference>
<accession>A0A133UGD4</accession>
<sequence length="660" mass="77189">MLRFGTAYYPEHWPRERWERDSELMSKAGFNTVRMAEFAWSKLEPEEGKFNFEWLDEAIDIFDEKGIDVVLGTPTAAPPPWLTEKHPEVLPITEDGQIFGPGMRRHYCVNSEVYRDYTREIVSKMAEKFGNDNRIIGWQTDNELGSPVCYCDTCRSKFRNWLRERYDSLEELNDSWGTAFWSHTYTKWSQIPLPNENPSMNPNPSLHLDYKRFFSDSTIEYNRLQTEILKEKSDKWVCHNFMGFYDNFDHYEMCKDLDLATWDHYPTKLRDTYEEVSAGHDLTYGFKERPFWVMEEQCSYLTRDKITATPRPGETRMWTYQSIAHGADGIMYFRWRPCRFGDEQFHGGVLQHDGSLESPAYQEIKQIGEEVRKIGGEIEGTKANSEVAILSPYEQRWSMETYRNHSPYDYQEEIINYYRALFDANINTAFIPKYRDFEDYEVLIAPVLPMMNSSLSSKIEEFVRNGGTFVAGFRTGIKDYNNIVTDQSLPGELKDLFGIEIHDYTSIQENQEIEFVGRNELEGKKYLSRKWADCLEPKSAKTLAQYTEGWPAQENYSAITKNEFSKGQAIYVGSSSDENLYRDLIELLVDSTDVSPIMNSEEGVEVIERSDGQKKFIFVINHTNHRKKTKLDREYKDILGEKILSGNVELEPYGVRVLRE</sequence>
<keyword evidence="4" id="KW-0479">Metal-binding</keyword>
<dbReference type="Gene3D" id="3.40.50.880">
    <property type="match status" value="1"/>
</dbReference>
<dbReference type="Proteomes" id="UP000070373">
    <property type="component" value="Unassembled WGS sequence"/>
</dbReference>
<evidence type="ECO:0000256" key="7">
    <source>
        <dbReference type="ARBA" id="ARBA00023295"/>
    </source>
</evidence>
<keyword evidence="12" id="KW-1185">Reference proteome</keyword>
<comment type="similarity">
    <text evidence="2">Belongs to the glycosyl hydrolase 42 family.</text>
</comment>
<dbReference type="SUPFAM" id="SSF52317">
    <property type="entry name" value="Class I glutamine amidotransferase-like"/>
    <property type="match status" value="1"/>
</dbReference>
<dbReference type="GO" id="GO:0004565">
    <property type="term" value="F:beta-galactosidase activity"/>
    <property type="evidence" value="ECO:0007669"/>
    <property type="project" value="UniProtKB-EC"/>
</dbReference>
<evidence type="ECO:0000256" key="5">
    <source>
        <dbReference type="ARBA" id="ARBA00022801"/>
    </source>
</evidence>
<dbReference type="SUPFAM" id="SSF51445">
    <property type="entry name" value="(Trans)glycosidases"/>
    <property type="match status" value="1"/>
</dbReference>
<dbReference type="Pfam" id="PF08533">
    <property type="entry name" value="Glyco_hydro_42C"/>
    <property type="match status" value="1"/>
</dbReference>
<reference evidence="11 12" key="1">
    <citation type="journal article" date="2016" name="Sci. Rep.">
        <title>Metabolic traits of an uncultured archaeal lineage -MSBL1- from brine pools of the Red Sea.</title>
        <authorList>
            <person name="Mwirichia R."/>
            <person name="Alam I."/>
            <person name="Rashid M."/>
            <person name="Vinu M."/>
            <person name="Ba-Alawi W."/>
            <person name="Anthony Kamau A."/>
            <person name="Kamanda Ngugi D."/>
            <person name="Goker M."/>
            <person name="Klenk H.P."/>
            <person name="Bajic V."/>
            <person name="Stingl U."/>
        </authorList>
    </citation>
    <scope>NUCLEOTIDE SEQUENCE [LARGE SCALE GENOMIC DNA]</scope>
    <source>
        <strain evidence="11">SCGC-AAA259E17</strain>
    </source>
</reference>
<dbReference type="Pfam" id="PF02449">
    <property type="entry name" value="Glyco_hydro_42"/>
    <property type="match status" value="1"/>
</dbReference>
<dbReference type="InterPro" id="IPR013780">
    <property type="entry name" value="Glyco_hydro_b"/>
</dbReference>
<name>A0A133UGD4_9EURY</name>
<dbReference type="Pfam" id="PF08532">
    <property type="entry name" value="Glyco_hydro_42M"/>
    <property type="match status" value="1"/>
</dbReference>
<dbReference type="GO" id="GO:0006012">
    <property type="term" value="P:galactose metabolic process"/>
    <property type="evidence" value="ECO:0007669"/>
    <property type="project" value="InterPro"/>
</dbReference>
<feature type="domain" description="Beta-galactosidase C-terminal" evidence="10">
    <location>
        <begin position="603"/>
        <end position="660"/>
    </location>
</feature>
<evidence type="ECO:0000313" key="12">
    <source>
        <dbReference type="Proteomes" id="UP000070373"/>
    </source>
</evidence>
<evidence type="ECO:0000259" key="9">
    <source>
        <dbReference type="Pfam" id="PF08532"/>
    </source>
</evidence>
<evidence type="ECO:0000313" key="11">
    <source>
        <dbReference type="EMBL" id="KXA93170.1"/>
    </source>
</evidence>
<dbReference type="InterPro" id="IPR013739">
    <property type="entry name" value="Beta_galactosidase_C"/>
</dbReference>